<dbReference type="PROSITE" id="PS50927">
    <property type="entry name" value="BULB_LECTIN"/>
    <property type="match status" value="1"/>
</dbReference>
<feature type="region of interest" description="Disordered" evidence="11">
    <location>
        <begin position="1067"/>
        <end position="1171"/>
    </location>
</feature>
<dbReference type="Gene3D" id="2.90.10.10">
    <property type="entry name" value="Bulb-type lectin domain"/>
    <property type="match status" value="1"/>
</dbReference>
<keyword evidence="4 12" id="KW-0732">Signal</keyword>
<evidence type="ECO:0000256" key="9">
    <source>
        <dbReference type="ARBA" id="ARBA00023136"/>
    </source>
</evidence>
<reference evidence="15" key="1">
    <citation type="submission" date="2024-02" db="EMBL/GenBank/DDBJ databases">
        <authorList>
            <consortium name="ELIXIR-Norway"/>
            <consortium name="Elixir Norway"/>
        </authorList>
    </citation>
    <scope>NUCLEOTIDE SEQUENCE</scope>
</reference>
<dbReference type="EMBL" id="OZ020112">
    <property type="protein sequence ID" value="CAK9264610.1"/>
    <property type="molecule type" value="Genomic_DNA"/>
</dbReference>
<evidence type="ECO:0000256" key="3">
    <source>
        <dbReference type="ARBA" id="ARBA00022692"/>
    </source>
</evidence>
<evidence type="ECO:0000256" key="1">
    <source>
        <dbReference type="ARBA" id="ARBA00004167"/>
    </source>
</evidence>
<evidence type="ECO:0000256" key="10">
    <source>
        <dbReference type="PROSITE-ProRule" id="PRU10141"/>
    </source>
</evidence>
<keyword evidence="6" id="KW-0418">Kinase</keyword>
<dbReference type="SMART" id="SM00108">
    <property type="entry name" value="B_lectin"/>
    <property type="match status" value="1"/>
</dbReference>
<evidence type="ECO:0000256" key="5">
    <source>
        <dbReference type="ARBA" id="ARBA00022741"/>
    </source>
</evidence>
<evidence type="ECO:0000259" key="13">
    <source>
        <dbReference type="PROSITE" id="PS50011"/>
    </source>
</evidence>
<feature type="chain" id="PRO_5045588283" description="Non-specific serine/threonine protein kinase" evidence="12">
    <location>
        <begin position="21"/>
        <end position="1171"/>
    </location>
</feature>
<dbReference type="Pfam" id="PF00069">
    <property type="entry name" value="Pkinase"/>
    <property type="match status" value="1"/>
</dbReference>
<evidence type="ECO:0000256" key="11">
    <source>
        <dbReference type="SAM" id="MobiDB-lite"/>
    </source>
</evidence>
<feature type="binding site" evidence="10">
    <location>
        <position position="603"/>
    </location>
    <ligand>
        <name>ATP</name>
        <dbReference type="ChEBI" id="CHEBI:30616"/>
    </ligand>
</feature>
<evidence type="ECO:0000256" key="2">
    <source>
        <dbReference type="ARBA" id="ARBA00022679"/>
    </source>
</evidence>
<evidence type="ECO:0000256" key="7">
    <source>
        <dbReference type="ARBA" id="ARBA00022840"/>
    </source>
</evidence>
<dbReference type="Pfam" id="PF01453">
    <property type="entry name" value="B_lectin"/>
    <property type="match status" value="1"/>
</dbReference>
<evidence type="ECO:0000313" key="16">
    <source>
        <dbReference type="Proteomes" id="UP001497444"/>
    </source>
</evidence>
<evidence type="ECO:0000256" key="8">
    <source>
        <dbReference type="ARBA" id="ARBA00022989"/>
    </source>
</evidence>
<dbReference type="Gene3D" id="1.10.510.10">
    <property type="entry name" value="Transferase(Phosphotransferase) domain 1"/>
    <property type="match status" value="1"/>
</dbReference>
<keyword evidence="5 10" id="KW-0547">Nucleotide-binding</keyword>
<feature type="region of interest" description="Disordered" evidence="11">
    <location>
        <begin position="671"/>
        <end position="697"/>
    </location>
</feature>
<dbReference type="InterPro" id="IPR017441">
    <property type="entry name" value="Protein_kinase_ATP_BS"/>
</dbReference>
<feature type="compositionally biased region" description="Pro residues" evidence="11">
    <location>
        <begin position="1117"/>
        <end position="1128"/>
    </location>
</feature>
<gene>
    <name evidence="15" type="ORF">CSSPJE1EN1_LOCUS10088</name>
</gene>
<evidence type="ECO:0000256" key="12">
    <source>
        <dbReference type="SAM" id="SignalP"/>
    </source>
</evidence>
<dbReference type="InterPro" id="IPR001480">
    <property type="entry name" value="Bulb-type_lectin_dom"/>
</dbReference>
<sequence length="1171" mass="128620">MLKLARYSVMFLLFTRRAAAQVMTSQQQNNTSIAGLGSEWHVTKPGQNLTILQSPNATFVLELSLVNDSNNTVSCVASVQHAASGLQVWVANFYNTTNSSYSLVLGGNGNLIMMMMENNTMTTTWSSNTGSEGVTAMQLLENGNLVLSATTTKSTVEKNNSGAVVWQSFDYPTDTIITGQQLKNTSYMYAAMSTRAHLSGEMYSLRVQTFTNDLSLFVDFNPPSDYLLLPIPAANESFGANRYWTANTEFMVPQDAWVCCSGSYAELNNGLTVYDSQGYTVISTSSNNLNPNLTFLEYARVLPDGNLQSFVFRDGQWKLNFEALTNLCRLPNACGSYGICDEEEAAAVVAGVSSSSSKSFCHGCPPGFHAINQTDLSMGCEALEVLVESCTTAAAPAGGRGRASSPAIELVNLTGVSNSALLDYYYFGTPAPVYPYLQVDLDHGAEACESLCESNCSCSAALYNPDAGYSVCFLLPSALGTLMQSPSYANQTLFIKIPKGSPLDSSSLSTQKKAAIGVAAGVMAVLLVLLSAIFLHRRRMQQAQQEMAEDESFLETLPGLPPRFSYKELMIATSNFSKKLGKGGFGSVYEGKITTNTRRIAVKQLEDIGQGTKEFRAEVATIGNISHVNLVPLRGFCMEGTRHRLLVYEFMPNGSLDKRCFRKQKKKKTKAASTSAARVSEEAEEEIEDPSSSSSSFPVLDWETRREIAVGTARGLAYLHEGCSPRIIHCDVKPENILLDEEMRPRVADFGLAKLVRRDQSYRVTTMRGTLGYMGPEWVKYVPITEKSDVFSFGIVLLELVSGRRNFDRSLGEGEQRLPAWAFSLLEKNGRNALLEIVDKSLQLSQTSNGMHEEQEEEELHLQQQACLNMILVALWCIQEEISLRPTMGTVLKMLEGDADIATGNPAMYSQSLGSESPSDFPQRSEYSVPDYSPPVHLNGGATFNTKELDEDFFAQESPIDDANGAVLPPPEEMEPEEGHILREWKRQNALHLEEKERIERERLQQIIDDADDYKVELIAKRKMNREANIKKNRDQEKVYLANQENFHKNADKAYWKAVAELLPKELPPSLEPKGRKDKKEKKSTFVANKGPKPGKPTDLGRMRQVLLKLKHNPPAHMIPPPSPPPKPAAEATKEAAKGENPAAEAAGVPPIANEPASAPEATPQSTPATA</sequence>
<keyword evidence="3" id="KW-0812">Transmembrane</keyword>
<organism evidence="15 16">
    <name type="scientific">Sphagnum jensenii</name>
    <dbReference type="NCBI Taxonomy" id="128206"/>
    <lineage>
        <taxon>Eukaryota</taxon>
        <taxon>Viridiplantae</taxon>
        <taxon>Streptophyta</taxon>
        <taxon>Embryophyta</taxon>
        <taxon>Bryophyta</taxon>
        <taxon>Sphagnophytina</taxon>
        <taxon>Sphagnopsida</taxon>
        <taxon>Sphagnales</taxon>
        <taxon>Sphagnaceae</taxon>
        <taxon>Sphagnum</taxon>
    </lineage>
</organism>
<feature type="domain" description="Protein kinase" evidence="13">
    <location>
        <begin position="574"/>
        <end position="908"/>
    </location>
</feature>
<dbReference type="SUPFAM" id="SSF56112">
    <property type="entry name" value="Protein kinase-like (PK-like)"/>
    <property type="match status" value="1"/>
</dbReference>
<dbReference type="PANTHER" id="PTHR47974">
    <property type="entry name" value="OS07G0415500 PROTEIN"/>
    <property type="match status" value="1"/>
</dbReference>
<evidence type="ECO:0000313" key="15">
    <source>
        <dbReference type="EMBL" id="CAK9264610.1"/>
    </source>
</evidence>
<keyword evidence="16" id="KW-1185">Reference proteome</keyword>
<dbReference type="SMART" id="SM00220">
    <property type="entry name" value="S_TKc"/>
    <property type="match status" value="1"/>
</dbReference>
<dbReference type="InterPro" id="IPR008271">
    <property type="entry name" value="Ser/Thr_kinase_AS"/>
</dbReference>
<feature type="domain" description="Bulb-type lectin" evidence="14">
    <location>
        <begin position="40"/>
        <end position="160"/>
    </location>
</feature>
<protein>
    <recommendedName>
        <fullName evidence="17">Non-specific serine/threonine protein kinase</fullName>
    </recommendedName>
</protein>
<keyword evidence="2" id="KW-0808">Transferase</keyword>
<dbReference type="PROSITE" id="PS00107">
    <property type="entry name" value="PROTEIN_KINASE_ATP"/>
    <property type="match status" value="1"/>
</dbReference>
<proteinExistence type="predicted"/>
<keyword evidence="9" id="KW-0472">Membrane</keyword>
<evidence type="ECO:0000256" key="6">
    <source>
        <dbReference type="ARBA" id="ARBA00022777"/>
    </source>
</evidence>
<comment type="subcellular location">
    <subcellularLocation>
        <location evidence="1">Membrane</location>
        <topology evidence="1">Single-pass membrane protein</topology>
    </subcellularLocation>
</comment>
<dbReference type="InterPro" id="IPR011009">
    <property type="entry name" value="Kinase-like_dom_sf"/>
</dbReference>
<dbReference type="PROSITE" id="PS00108">
    <property type="entry name" value="PROTEIN_KINASE_ST"/>
    <property type="match status" value="1"/>
</dbReference>
<dbReference type="Proteomes" id="UP001497444">
    <property type="component" value="Chromosome 17"/>
</dbReference>
<accession>A0ABP0WGH1</accession>
<dbReference type="Gene3D" id="3.30.200.20">
    <property type="entry name" value="Phosphorylase Kinase, domain 1"/>
    <property type="match status" value="1"/>
</dbReference>
<dbReference type="PROSITE" id="PS50011">
    <property type="entry name" value="PROTEIN_KINASE_DOM"/>
    <property type="match status" value="1"/>
</dbReference>
<feature type="compositionally biased region" description="Polar residues" evidence="11">
    <location>
        <begin position="908"/>
        <end position="926"/>
    </location>
</feature>
<dbReference type="SUPFAM" id="SSF51110">
    <property type="entry name" value="alpha-D-mannose-specific plant lectins"/>
    <property type="match status" value="1"/>
</dbReference>
<feature type="compositionally biased region" description="Low complexity" evidence="11">
    <location>
        <begin position="1139"/>
        <end position="1148"/>
    </location>
</feature>
<dbReference type="InterPro" id="IPR000719">
    <property type="entry name" value="Prot_kinase_dom"/>
</dbReference>
<evidence type="ECO:0008006" key="17">
    <source>
        <dbReference type="Google" id="ProtNLM"/>
    </source>
</evidence>
<evidence type="ECO:0000256" key="4">
    <source>
        <dbReference type="ARBA" id="ARBA00022729"/>
    </source>
</evidence>
<feature type="region of interest" description="Disordered" evidence="11">
    <location>
        <begin position="906"/>
        <end position="934"/>
    </location>
</feature>
<keyword evidence="7 10" id="KW-0067">ATP-binding</keyword>
<feature type="signal peptide" evidence="12">
    <location>
        <begin position="1"/>
        <end position="20"/>
    </location>
</feature>
<dbReference type="PANTHER" id="PTHR47974:SF9">
    <property type="entry name" value="RECEPTOR-LIKE SERINE_THREONINE-PROTEIN KINASE"/>
    <property type="match status" value="1"/>
</dbReference>
<evidence type="ECO:0000259" key="14">
    <source>
        <dbReference type="PROSITE" id="PS50927"/>
    </source>
</evidence>
<name>A0ABP0WGH1_9BRYO</name>
<keyword evidence="8" id="KW-1133">Transmembrane helix</keyword>
<dbReference type="InterPro" id="IPR036426">
    <property type="entry name" value="Bulb-type_lectin_dom_sf"/>
</dbReference>